<dbReference type="CDD" id="cd00770">
    <property type="entry name" value="SerRS_core"/>
    <property type="match status" value="1"/>
</dbReference>
<feature type="coiled-coil region" evidence="9">
    <location>
        <begin position="270"/>
        <end position="311"/>
    </location>
</feature>
<accession>A0ABR3RW30</accession>
<evidence type="ECO:0000259" key="11">
    <source>
        <dbReference type="PROSITE" id="PS50862"/>
    </source>
</evidence>
<dbReference type="EC" id="6.1.1.11" evidence="1"/>
<evidence type="ECO:0000256" key="10">
    <source>
        <dbReference type="SAM" id="MobiDB-lite"/>
    </source>
</evidence>
<dbReference type="NCBIfam" id="TIGR00414">
    <property type="entry name" value="serS"/>
    <property type="match status" value="1"/>
</dbReference>
<keyword evidence="4" id="KW-0067">ATP-binding</keyword>
<evidence type="ECO:0000256" key="5">
    <source>
        <dbReference type="ARBA" id="ARBA00022917"/>
    </source>
</evidence>
<keyword evidence="5" id="KW-0648">Protein biosynthesis</keyword>
<gene>
    <name evidence="12" type="primary">SES1</name>
    <name evidence="12" type="ORF">SLS59_001826</name>
</gene>
<evidence type="ECO:0000256" key="1">
    <source>
        <dbReference type="ARBA" id="ARBA00012840"/>
    </source>
</evidence>
<dbReference type="SUPFAM" id="SSF55681">
    <property type="entry name" value="Class II aaRS and biotin synthetases"/>
    <property type="match status" value="1"/>
</dbReference>
<dbReference type="InterPro" id="IPR027417">
    <property type="entry name" value="P-loop_NTPase"/>
</dbReference>
<dbReference type="PANTHER" id="PTHR11778">
    <property type="entry name" value="SERYL-TRNA SYNTHETASE"/>
    <property type="match status" value="1"/>
</dbReference>
<evidence type="ECO:0000256" key="9">
    <source>
        <dbReference type="SAM" id="Coils"/>
    </source>
</evidence>
<dbReference type="InterPro" id="IPR033729">
    <property type="entry name" value="SerRS_core"/>
</dbReference>
<evidence type="ECO:0000313" key="13">
    <source>
        <dbReference type="Proteomes" id="UP001521222"/>
    </source>
</evidence>
<sequence>MTVQFVDGHFVDSYYPTIENTFSKMIKWKNQDFATEIIDTAGQVRNDVSSTTGDLQSDDGTKETLGDAKLRAERTGSTQKASFCADEYSILNSKHFIGIHGYMIVYSVASKQSFEMARIIRDKILNHLLTIPLMKAVDWVPIVIVGNKSDLRPEQRQVTPEDGKQLAQEFKCGWTEASARYNENVEKAFQLLIEQVETSQNPGEPTGGKSGCQVINDFIAERGGDPEKIRESQRKRHAPVEVVEEVIELFEDHRKTQYAATQIGSQINGLQKQVGQKKKAKESADDLLAEMAELKKQKAAKEDEAAEKLVKLNIKAKSVGNYVHKDVPVSATEDDNAVVKTWAPADRKAEFKTDGIPHHGVLTRLNGYDPERGVKIVGHRGYCLTGYGLFLNLALINYGLEFLFNKGYTPNQPPFFMLRDQMAKTAQLSDFDDELYKVTESKDKPETDKYLIATSEQPISALHSEEWLGTADLPIKYAGYSTNFRKEAGSHGKDAWGIFRIHQFEKVEQFIITHPEKSWEAFESMLATSEEFYQSLGLPYQVINIVSGALNNAASMKRDLEAWFPVTGGGEYKELVSISNCTDYQTRELEIRFGVKKQTATRKEYVHALNGTLCATERTLCCILENYQTPEGFTVPEVLRKYIPGQPEFLPFVKEWRPSKDETKTPIPDRTKKA</sequence>
<feature type="domain" description="Aminoacyl-transfer RNA synthetases class-II family profile" evidence="11">
    <location>
        <begin position="401"/>
        <end position="644"/>
    </location>
</feature>
<dbReference type="InterPro" id="IPR045864">
    <property type="entry name" value="aa-tRNA-synth_II/BPL/LPL"/>
</dbReference>
<evidence type="ECO:0000256" key="2">
    <source>
        <dbReference type="ARBA" id="ARBA00022598"/>
    </source>
</evidence>
<dbReference type="PROSITE" id="PS50862">
    <property type="entry name" value="AA_TRNA_LIGASE_II"/>
    <property type="match status" value="1"/>
</dbReference>
<dbReference type="InterPro" id="IPR006195">
    <property type="entry name" value="aa-tRNA-synth_II"/>
</dbReference>
<dbReference type="Gene3D" id="3.30.930.10">
    <property type="entry name" value="Bira Bifunctional Protein, Domain 2"/>
    <property type="match status" value="1"/>
</dbReference>
<dbReference type="PROSITE" id="PS51419">
    <property type="entry name" value="RAB"/>
    <property type="match status" value="1"/>
</dbReference>
<dbReference type="SMART" id="SM00175">
    <property type="entry name" value="RAB"/>
    <property type="match status" value="1"/>
</dbReference>
<evidence type="ECO:0000256" key="8">
    <source>
        <dbReference type="ARBA" id="ARBA00034892"/>
    </source>
</evidence>
<proteinExistence type="predicted"/>
<keyword evidence="3" id="KW-0547">Nucleotide-binding</keyword>
<dbReference type="SUPFAM" id="SSF46589">
    <property type="entry name" value="tRNA-binding arm"/>
    <property type="match status" value="1"/>
</dbReference>
<dbReference type="InterPro" id="IPR002314">
    <property type="entry name" value="aa-tRNA-synt_IIb"/>
</dbReference>
<evidence type="ECO:0000256" key="4">
    <source>
        <dbReference type="ARBA" id="ARBA00022840"/>
    </source>
</evidence>
<evidence type="ECO:0000313" key="12">
    <source>
        <dbReference type="EMBL" id="KAL1608636.1"/>
    </source>
</evidence>
<reference evidence="12 13" key="1">
    <citation type="submission" date="2024-02" db="EMBL/GenBank/DDBJ databases">
        <title>De novo assembly and annotation of 12 fungi associated with fruit tree decline syndrome in Ontario, Canada.</title>
        <authorList>
            <person name="Sulman M."/>
            <person name="Ellouze W."/>
            <person name="Ilyukhin E."/>
        </authorList>
    </citation>
    <scope>NUCLEOTIDE SEQUENCE [LARGE SCALE GENOMIC DNA]</scope>
    <source>
        <strain evidence="12 13">M97-236</strain>
    </source>
</reference>
<comment type="caution">
    <text evidence="12">The sequence shown here is derived from an EMBL/GenBank/DDBJ whole genome shotgun (WGS) entry which is preliminary data.</text>
</comment>
<dbReference type="PRINTS" id="PR00981">
    <property type="entry name" value="TRNASYNTHSER"/>
</dbReference>
<dbReference type="Pfam" id="PF00071">
    <property type="entry name" value="Ras"/>
    <property type="match status" value="2"/>
</dbReference>
<dbReference type="Gene3D" id="1.10.287.40">
    <property type="entry name" value="Serine-tRNA synthetase, tRNA binding domain"/>
    <property type="match status" value="1"/>
</dbReference>
<keyword evidence="13" id="KW-1185">Reference proteome</keyword>
<dbReference type="InterPro" id="IPR015866">
    <property type="entry name" value="Ser-tRNA-synth_1_N"/>
</dbReference>
<keyword evidence="2" id="KW-0436">Ligase</keyword>
<dbReference type="Proteomes" id="UP001521222">
    <property type="component" value="Unassembled WGS sequence"/>
</dbReference>
<protein>
    <recommendedName>
        <fullName evidence="1">serine--tRNA ligase</fullName>
        <ecNumber evidence="1">6.1.1.11</ecNumber>
    </recommendedName>
    <alternativeName>
        <fullName evidence="7">Seryl-tRNA synthetase</fullName>
    </alternativeName>
    <alternativeName>
        <fullName evidence="8">Seryl-tRNA(Ser) synthetase</fullName>
    </alternativeName>
</protein>
<dbReference type="Gene3D" id="3.40.50.300">
    <property type="entry name" value="P-loop containing nucleotide triphosphate hydrolases"/>
    <property type="match status" value="2"/>
</dbReference>
<name>A0ABR3RW30_9PLEO</name>
<dbReference type="SMART" id="SM00174">
    <property type="entry name" value="RHO"/>
    <property type="match status" value="1"/>
</dbReference>
<dbReference type="Pfam" id="PF00587">
    <property type="entry name" value="tRNA-synt_2b"/>
    <property type="match status" value="1"/>
</dbReference>
<dbReference type="SUPFAM" id="SSF52540">
    <property type="entry name" value="P-loop containing nucleoside triphosphate hydrolases"/>
    <property type="match status" value="1"/>
</dbReference>
<dbReference type="InterPro" id="IPR002317">
    <property type="entry name" value="Ser-tRNA-ligase_type_1"/>
</dbReference>
<dbReference type="InterPro" id="IPR001806">
    <property type="entry name" value="Small_GTPase"/>
</dbReference>
<dbReference type="InterPro" id="IPR042103">
    <property type="entry name" value="SerRS_1_N_sf"/>
</dbReference>
<dbReference type="Pfam" id="PF02403">
    <property type="entry name" value="Seryl_tRNA_N"/>
    <property type="match status" value="1"/>
</dbReference>
<keyword evidence="6" id="KW-0030">Aminoacyl-tRNA synthetase</keyword>
<evidence type="ECO:0000256" key="7">
    <source>
        <dbReference type="ARBA" id="ARBA00031113"/>
    </source>
</evidence>
<keyword evidence="9" id="KW-0175">Coiled coil</keyword>
<dbReference type="EMBL" id="JAKIXB020000005">
    <property type="protein sequence ID" value="KAL1608636.1"/>
    <property type="molecule type" value="Genomic_DNA"/>
</dbReference>
<organism evidence="12 13">
    <name type="scientific">Nothophoma quercina</name>
    <dbReference type="NCBI Taxonomy" id="749835"/>
    <lineage>
        <taxon>Eukaryota</taxon>
        <taxon>Fungi</taxon>
        <taxon>Dikarya</taxon>
        <taxon>Ascomycota</taxon>
        <taxon>Pezizomycotina</taxon>
        <taxon>Dothideomycetes</taxon>
        <taxon>Pleosporomycetidae</taxon>
        <taxon>Pleosporales</taxon>
        <taxon>Pleosporineae</taxon>
        <taxon>Didymellaceae</taxon>
        <taxon>Nothophoma</taxon>
    </lineage>
</organism>
<dbReference type="PROSITE" id="PS51421">
    <property type="entry name" value="RAS"/>
    <property type="match status" value="1"/>
</dbReference>
<feature type="region of interest" description="Disordered" evidence="10">
    <location>
        <begin position="655"/>
        <end position="674"/>
    </location>
</feature>
<evidence type="ECO:0000256" key="6">
    <source>
        <dbReference type="ARBA" id="ARBA00023146"/>
    </source>
</evidence>
<evidence type="ECO:0000256" key="3">
    <source>
        <dbReference type="ARBA" id="ARBA00022741"/>
    </source>
</evidence>
<dbReference type="InterPro" id="IPR010978">
    <property type="entry name" value="tRNA-bd_arm"/>
</dbReference>
<dbReference type="SMART" id="SM00173">
    <property type="entry name" value="RAS"/>
    <property type="match status" value="1"/>
</dbReference>